<protein>
    <submittedName>
        <fullName evidence="2">Uncharacterized protein</fullName>
    </submittedName>
</protein>
<reference evidence="2 3" key="1">
    <citation type="submission" date="2018-12" db="EMBL/GenBank/DDBJ databases">
        <title>Amycolatopsis eburnea sp. nov. actinomycete associate with arbuscular mycorrhiza fungal spore.</title>
        <authorList>
            <person name="Lumyong S."/>
            <person name="Chaiya L."/>
        </authorList>
    </citation>
    <scope>NUCLEOTIDE SEQUENCE [LARGE SCALE GENOMIC DNA]</scope>
    <source>
        <strain evidence="2 3">GLM-1</strain>
    </source>
</reference>
<organism evidence="2 3">
    <name type="scientific">Amycolatopsis eburnea</name>
    <dbReference type="NCBI Taxonomy" id="2267691"/>
    <lineage>
        <taxon>Bacteria</taxon>
        <taxon>Bacillati</taxon>
        <taxon>Actinomycetota</taxon>
        <taxon>Actinomycetes</taxon>
        <taxon>Pseudonocardiales</taxon>
        <taxon>Pseudonocardiaceae</taxon>
        <taxon>Amycolatopsis</taxon>
    </lineage>
</organism>
<accession>A0A427SZ34</accession>
<dbReference type="OrthoDB" id="9818589at2"/>
<evidence type="ECO:0000313" key="3">
    <source>
        <dbReference type="Proteomes" id="UP000267081"/>
    </source>
</evidence>
<gene>
    <name evidence="2" type="ORF">EIY87_36760</name>
</gene>
<proteinExistence type="predicted"/>
<name>A0A427SZ34_9PSEU</name>
<dbReference type="Proteomes" id="UP000267081">
    <property type="component" value="Unassembled WGS sequence"/>
</dbReference>
<dbReference type="EMBL" id="RSEC01000060">
    <property type="protein sequence ID" value="RSD10413.1"/>
    <property type="molecule type" value="Genomic_DNA"/>
</dbReference>
<evidence type="ECO:0000313" key="2">
    <source>
        <dbReference type="EMBL" id="RSD10413.1"/>
    </source>
</evidence>
<feature type="region of interest" description="Disordered" evidence="1">
    <location>
        <begin position="164"/>
        <end position="185"/>
    </location>
</feature>
<keyword evidence="3" id="KW-1185">Reference proteome</keyword>
<evidence type="ECO:0000256" key="1">
    <source>
        <dbReference type="SAM" id="MobiDB-lite"/>
    </source>
</evidence>
<comment type="caution">
    <text evidence="2">The sequence shown here is derived from an EMBL/GenBank/DDBJ whole genome shotgun (WGS) entry which is preliminary data.</text>
</comment>
<dbReference type="AlphaFoldDB" id="A0A427SZ34"/>
<dbReference type="RefSeq" id="WP_125314569.1">
    <property type="nucleotide sequence ID" value="NZ_RSEC01000060.1"/>
</dbReference>
<sequence>MEPLTAISVIAAKYGVTQLVGALTGDDDLGGLAAELLGAVTASEDRLSTQLAGLGRQLDELLDQRYTTALAAGQRTLRDLVTAPAEARQAEWTRARDLFREAAAAARSPLQEAVAERYVALCFVALGWPDAARTAWGEVNRAAFEALMDALPLVGPAAYDRAREQAGLPSRGRRSARREREVEEKGREIITAAGEVVPLALSLLAEPAALSGGVRPHVELIRPEGFGTEQRLTRPAQVWITPGGPGRGRFRLRPEDRLSPSGLRQEFGPLSVVWTLEGHSGEVPSAGPMAEDVDEVRALVKQVAPAALAELGEELLHTLWLRLSSIAESDDDFVVVVRSDPGLRRPLDLLLANRVEVPYLPILYGGWPRTRAFEPGQAEIRLREAAYGGDFKGFDGTLFLNGVLAFHNTDRTIVREPRWDEIRWDNQHRLGQ</sequence>